<keyword evidence="1" id="KW-1133">Transmembrane helix</keyword>
<keyword evidence="1" id="KW-0472">Membrane</keyword>
<reference evidence="2" key="1">
    <citation type="submission" date="2021-05" db="EMBL/GenBank/DDBJ databases">
        <authorList>
            <person name="Alioto T."/>
            <person name="Alioto T."/>
            <person name="Gomez Garrido J."/>
        </authorList>
    </citation>
    <scope>NUCLEOTIDE SEQUENCE</scope>
</reference>
<dbReference type="AlphaFoldDB" id="A0A8D8J039"/>
<feature type="transmembrane region" description="Helical" evidence="1">
    <location>
        <begin position="97"/>
        <end position="114"/>
    </location>
</feature>
<protein>
    <submittedName>
        <fullName evidence="2">(northern house mosquito) hypothetical protein</fullName>
    </submittedName>
</protein>
<keyword evidence="1" id="KW-0812">Transmembrane</keyword>
<feature type="transmembrane region" description="Helical" evidence="1">
    <location>
        <begin position="74"/>
        <end position="91"/>
    </location>
</feature>
<proteinExistence type="predicted"/>
<accession>A0A8D8J039</accession>
<organism evidence="2">
    <name type="scientific">Culex pipiens</name>
    <name type="common">House mosquito</name>
    <dbReference type="NCBI Taxonomy" id="7175"/>
    <lineage>
        <taxon>Eukaryota</taxon>
        <taxon>Metazoa</taxon>
        <taxon>Ecdysozoa</taxon>
        <taxon>Arthropoda</taxon>
        <taxon>Hexapoda</taxon>
        <taxon>Insecta</taxon>
        <taxon>Pterygota</taxon>
        <taxon>Neoptera</taxon>
        <taxon>Endopterygota</taxon>
        <taxon>Diptera</taxon>
        <taxon>Nematocera</taxon>
        <taxon>Culicoidea</taxon>
        <taxon>Culicidae</taxon>
        <taxon>Culicinae</taxon>
        <taxon>Culicini</taxon>
        <taxon>Culex</taxon>
        <taxon>Culex</taxon>
    </lineage>
</organism>
<evidence type="ECO:0000313" key="2">
    <source>
        <dbReference type="EMBL" id="CAG6562759.1"/>
    </source>
</evidence>
<dbReference type="EMBL" id="HBUE01163331">
    <property type="protein sequence ID" value="CAG6511337.1"/>
    <property type="molecule type" value="Transcribed_RNA"/>
</dbReference>
<name>A0A8D8J039_CULPI</name>
<dbReference type="EMBL" id="HBUE01268558">
    <property type="protein sequence ID" value="CAG6562759.1"/>
    <property type="molecule type" value="Transcribed_RNA"/>
</dbReference>
<evidence type="ECO:0000256" key="1">
    <source>
        <dbReference type="SAM" id="Phobius"/>
    </source>
</evidence>
<sequence length="118" mass="14238">MCIIVIVYKNNRTLFFYLFKNRKDCSYHTNLFTRPRSLSYPSYPTQPSREYVMLPFFILFRFFICSKRKTIDSTFSRIAIFSSFFFFLFILKTSLHPHFLISFALVVTLLRAHLSKYL</sequence>